<dbReference type="PANTHER" id="PTHR31170:SF9">
    <property type="entry name" value="PROTEIN, PUTATIVE (DUF247)-RELATED"/>
    <property type="match status" value="1"/>
</dbReference>
<dbReference type="GeneID" id="132804408"/>
<evidence type="ECO:0000313" key="2">
    <source>
        <dbReference type="RefSeq" id="XP_060674703.1"/>
    </source>
</evidence>
<accession>A0ABM4ADB2</accession>
<protein>
    <submittedName>
        <fullName evidence="2">UPF0481 protein At3g47200-like</fullName>
    </submittedName>
</protein>
<gene>
    <name evidence="2" type="primary">LOC132804408</name>
</gene>
<dbReference type="Proteomes" id="UP001652623">
    <property type="component" value="Chromosome 7"/>
</dbReference>
<dbReference type="Pfam" id="PF03140">
    <property type="entry name" value="DUF247"/>
    <property type="match status" value="2"/>
</dbReference>
<proteinExistence type="predicted"/>
<evidence type="ECO:0000313" key="1">
    <source>
        <dbReference type="Proteomes" id="UP001652623"/>
    </source>
</evidence>
<name>A0ABM4ADB2_ZIZJJ</name>
<sequence>MLLKSLVAIVRNSRSSSAAQVDALISACGIDILSLTYPVDTVAALGTQVDDVVGQGTPPADDVDAPGTQVDDVATHGTPSADDITIDIPEKSERPLTKELESEYPFIISGSAAVPPDKLSMVTCAAVSPDNLSIPVIHRSPDTRNWIIYKVPNKLRKIRPAAYTPQLVSIGPFHHGKSNLKVMEYHKAKFMNEFLGRSFCIHTKEENLIHEITEIKEEDGKLVEKAQRSYQEETFEPENKKKYWEVPKNILRDACFILEPFLRNHENQFSLPDEEDKKTKQLSDKEIKDDACFIFERFFRNHQIQSRSPNKEDEKYSGDYILSPWVKDFPKSSEYLTLCLHSAKQLDNAGVKFGRPKVATYLAGITIYLMLRTMISAAGGIAAIAVDDNTECIFRNFMALEQFVYPKAPRICNYIFVLDQLIDTAEDVVFLVDKGIIENWLGSNKAMAALVNILCDQIVTPGLFYADICDKLNKYHSKNLNVARSTLNRVYFKDIWTGSSHCCWACYRCVLLLLYLFYHQESLLCMRENMSIS</sequence>
<dbReference type="RefSeq" id="XP_060674703.1">
    <property type="nucleotide sequence ID" value="XM_060818720.1"/>
</dbReference>
<dbReference type="InterPro" id="IPR004158">
    <property type="entry name" value="DUF247_pln"/>
</dbReference>
<dbReference type="PANTHER" id="PTHR31170">
    <property type="entry name" value="BNAC04G53230D PROTEIN"/>
    <property type="match status" value="1"/>
</dbReference>
<organism evidence="1 2">
    <name type="scientific">Ziziphus jujuba</name>
    <name type="common">Chinese jujube</name>
    <name type="synonym">Ziziphus sativa</name>
    <dbReference type="NCBI Taxonomy" id="326968"/>
    <lineage>
        <taxon>Eukaryota</taxon>
        <taxon>Viridiplantae</taxon>
        <taxon>Streptophyta</taxon>
        <taxon>Embryophyta</taxon>
        <taxon>Tracheophyta</taxon>
        <taxon>Spermatophyta</taxon>
        <taxon>Magnoliopsida</taxon>
        <taxon>eudicotyledons</taxon>
        <taxon>Gunneridae</taxon>
        <taxon>Pentapetalae</taxon>
        <taxon>rosids</taxon>
        <taxon>fabids</taxon>
        <taxon>Rosales</taxon>
        <taxon>Rhamnaceae</taxon>
        <taxon>Paliureae</taxon>
        <taxon>Ziziphus</taxon>
    </lineage>
</organism>
<keyword evidence="1" id="KW-1185">Reference proteome</keyword>
<reference evidence="2" key="1">
    <citation type="submission" date="2025-08" db="UniProtKB">
        <authorList>
            <consortium name="RefSeq"/>
        </authorList>
    </citation>
    <scope>IDENTIFICATION</scope>
    <source>
        <tissue evidence="2">Seedling</tissue>
    </source>
</reference>